<feature type="compositionally biased region" description="Polar residues" evidence="1">
    <location>
        <begin position="371"/>
        <end position="380"/>
    </location>
</feature>
<keyword evidence="5" id="KW-1185">Reference proteome</keyword>
<dbReference type="Pfam" id="PF22936">
    <property type="entry name" value="Pol_BBD"/>
    <property type="match status" value="1"/>
</dbReference>
<feature type="domain" description="GAG-pre-integrase" evidence="3">
    <location>
        <begin position="264"/>
        <end position="331"/>
    </location>
</feature>
<reference evidence="6" key="1">
    <citation type="submission" date="2025-08" db="UniProtKB">
        <authorList>
            <consortium name="RefSeq"/>
        </authorList>
    </citation>
    <scope>IDENTIFICATION</scope>
    <source>
        <tissue evidence="6">Leaves</tissue>
    </source>
</reference>
<proteinExistence type="predicted"/>
<dbReference type="PANTHER" id="PTHR47592:SF31">
    <property type="entry name" value="ZINC FINGER, CCHC-TYPE-RELATED"/>
    <property type="match status" value="1"/>
</dbReference>
<feature type="compositionally biased region" description="Basic and acidic residues" evidence="1">
    <location>
        <begin position="382"/>
        <end position="394"/>
    </location>
</feature>
<feature type="region of interest" description="Disordered" evidence="1">
    <location>
        <begin position="371"/>
        <end position="401"/>
    </location>
</feature>
<evidence type="ECO:0000259" key="3">
    <source>
        <dbReference type="Pfam" id="PF13976"/>
    </source>
</evidence>
<dbReference type="Pfam" id="PF13976">
    <property type="entry name" value="gag_pre-integrs"/>
    <property type="match status" value="1"/>
</dbReference>
<evidence type="ECO:0000313" key="5">
    <source>
        <dbReference type="Proteomes" id="UP001652660"/>
    </source>
</evidence>
<accession>A0ABM4X5I8</accession>
<evidence type="ECO:0000259" key="4">
    <source>
        <dbReference type="Pfam" id="PF22936"/>
    </source>
</evidence>
<protein>
    <recommendedName>
        <fullName evidence="7">Reverse transcriptase Ty1/copia-type domain-containing protein</fullName>
    </recommendedName>
</protein>
<evidence type="ECO:0000259" key="2">
    <source>
        <dbReference type="Pfam" id="PF07727"/>
    </source>
</evidence>
<dbReference type="PANTHER" id="PTHR47592">
    <property type="entry name" value="PBF68 PROTEIN"/>
    <property type="match status" value="1"/>
</dbReference>
<evidence type="ECO:0000256" key="1">
    <source>
        <dbReference type="SAM" id="MobiDB-lite"/>
    </source>
</evidence>
<dbReference type="InterPro" id="IPR013103">
    <property type="entry name" value="RVT_2"/>
</dbReference>
<organism evidence="5 6">
    <name type="scientific">Coffea arabica</name>
    <name type="common">Arabian coffee</name>
    <dbReference type="NCBI Taxonomy" id="13443"/>
    <lineage>
        <taxon>Eukaryota</taxon>
        <taxon>Viridiplantae</taxon>
        <taxon>Streptophyta</taxon>
        <taxon>Embryophyta</taxon>
        <taxon>Tracheophyta</taxon>
        <taxon>Spermatophyta</taxon>
        <taxon>Magnoliopsida</taxon>
        <taxon>eudicotyledons</taxon>
        <taxon>Gunneridae</taxon>
        <taxon>Pentapetalae</taxon>
        <taxon>asterids</taxon>
        <taxon>lamiids</taxon>
        <taxon>Gentianales</taxon>
        <taxon>Rubiaceae</taxon>
        <taxon>Ixoroideae</taxon>
        <taxon>Gardenieae complex</taxon>
        <taxon>Bertiereae - Coffeeae clade</taxon>
        <taxon>Coffeeae</taxon>
        <taxon>Coffea</taxon>
    </lineage>
</organism>
<dbReference type="GeneID" id="140037997"/>
<evidence type="ECO:0008006" key="7">
    <source>
        <dbReference type="Google" id="ProtNLM"/>
    </source>
</evidence>
<dbReference type="InterPro" id="IPR054722">
    <property type="entry name" value="PolX-like_BBD"/>
</dbReference>
<gene>
    <name evidence="6" type="primary">LOC140037997</name>
</gene>
<dbReference type="InterPro" id="IPR025724">
    <property type="entry name" value="GAG-pre-integrase_dom"/>
</dbReference>
<dbReference type="Proteomes" id="UP001652660">
    <property type="component" value="Chromosome 3c"/>
</dbReference>
<sequence length="589" mass="66734">MFFLTALKVAYILNSNLPKIPAPVESESEEVTKQRQKREEDEIICRGHILNTLSDSYYDNGVEVVESFEVGAIIAKLPPLWNNYQKKLLHTSETLTLSSVLKHLRIEEGVRILQKLEIDNAPKTNMVEEKMNSEIVAMMTFGTVTELHMMTPTPSKDWWYDSSAVIHVCNAKNQFKSYELLEGHEVVMANGVRAKVHGKGDVRLQFTSGEKLVLTNVLHVPDVVKNLVSADILYKKGLKAVLESNNVILSKNGVFVGKGYSCNGMFKLSINKVNDTSIYSLASTSSACSYFLWHGRLGHVNHKVLKFMSKDGLISYNDLENKKCETCVQAKITRKFERLLDLGSNIIVESRDVEFFKDKFFRDSTVNIDPSSPNAISSSGTKRREIDTPSEPRRSQRQRKEKQLPLDFVSFQAIVFLVKGNRDSLLNKTPILLSVEDDPKTYDKATKSRDAAFWKEAVNDEMDLILSNNTWVLVDLPQGSKPIGCKWVFCKKYVTDGTILTYKARLVAKGYRQKEEIDYFDTYTPVARITSVRILLALASVFSLHVHQMDVKTAFLNGDLNKEVDMEQPEGFVLSSNEHMSRVMNICLE</sequence>
<feature type="domain" description="Reverse transcriptase Ty1/copia-type" evidence="2">
    <location>
        <begin position="468"/>
        <end position="578"/>
    </location>
</feature>
<feature type="domain" description="Retrovirus-related Pol polyprotein from transposon TNT 1-94-like beta-barrel" evidence="4">
    <location>
        <begin position="158"/>
        <end position="237"/>
    </location>
</feature>
<dbReference type="Pfam" id="PF07727">
    <property type="entry name" value="RVT_2"/>
    <property type="match status" value="1"/>
</dbReference>
<dbReference type="RefSeq" id="XP_071939284.1">
    <property type="nucleotide sequence ID" value="XM_072083183.1"/>
</dbReference>
<name>A0ABM4X5I8_COFAR</name>
<evidence type="ECO:0000313" key="6">
    <source>
        <dbReference type="RefSeq" id="XP_071939284.1"/>
    </source>
</evidence>